<dbReference type="AlphaFoldDB" id="A0A9P3PRS7"/>
<proteinExistence type="predicted"/>
<dbReference type="EMBL" id="BRPK01000008">
    <property type="protein sequence ID" value="GLB40536.1"/>
    <property type="molecule type" value="Genomic_DNA"/>
</dbReference>
<reference evidence="2" key="1">
    <citation type="submission" date="2022-07" db="EMBL/GenBank/DDBJ databases">
        <title>The genome of Lyophyllum shimeji provides insight into the initial evolution of ectomycorrhizal fungal genome.</title>
        <authorList>
            <person name="Kobayashi Y."/>
            <person name="Shibata T."/>
            <person name="Hirakawa H."/>
            <person name="Shigenobu S."/>
            <person name="Nishiyama T."/>
            <person name="Yamada A."/>
            <person name="Hasebe M."/>
            <person name="Kawaguchi M."/>
        </authorList>
    </citation>
    <scope>NUCLEOTIDE SEQUENCE</scope>
    <source>
        <strain evidence="2">AT787</strain>
    </source>
</reference>
<feature type="compositionally biased region" description="Basic and acidic residues" evidence="1">
    <location>
        <begin position="83"/>
        <end position="95"/>
    </location>
</feature>
<organism evidence="2 3">
    <name type="scientific">Lyophyllum shimeji</name>
    <name type="common">Hon-shimeji</name>
    <name type="synonym">Tricholoma shimeji</name>
    <dbReference type="NCBI Taxonomy" id="47721"/>
    <lineage>
        <taxon>Eukaryota</taxon>
        <taxon>Fungi</taxon>
        <taxon>Dikarya</taxon>
        <taxon>Basidiomycota</taxon>
        <taxon>Agaricomycotina</taxon>
        <taxon>Agaricomycetes</taxon>
        <taxon>Agaricomycetidae</taxon>
        <taxon>Agaricales</taxon>
        <taxon>Tricholomatineae</taxon>
        <taxon>Lyophyllaceae</taxon>
        <taxon>Lyophyllum</taxon>
    </lineage>
</organism>
<feature type="region of interest" description="Disordered" evidence="1">
    <location>
        <begin position="204"/>
        <end position="242"/>
    </location>
</feature>
<name>A0A9P3PRS7_LYOSH</name>
<evidence type="ECO:0000313" key="2">
    <source>
        <dbReference type="EMBL" id="GLB40536.1"/>
    </source>
</evidence>
<feature type="region of interest" description="Disordered" evidence="1">
    <location>
        <begin position="70"/>
        <end position="95"/>
    </location>
</feature>
<protein>
    <submittedName>
        <fullName evidence="2">Uncharacterized protein</fullName>
    </submittedName>
</protein>
<evidence type="ECO:0000313" key="3">
    <source>
        <dbReference type="Proteomes" id="UP001063166"/>
    </source>
</evidence>
<dbReference type="Proteomes" id="UP001063166">
    <property type="component" value="Unassembled WGS sequence"/>
</dbReference>
<sequence>MFEVTGSSLRFQFKHAAPTVLPPHSDPSHHLPPSTDDIPFEVEGPVSHGRAPGFDAHALSREEGSMYEHLMSPSRPASSFHSGLDDHSDVDVSPAREHWSPQDYLSSWISHQYSGVSPSDIGHFGAMAYGHSDGARMVGFDSLMDPTQGEHDRAAFAHVFPWVAKPWDTGFLFPAGPPSDFGRRTTALLTRLMPVSTLLPPFPQGSFERPLARRRPRELAGGGERGRRDTYASTAGKPPPLGRTCDITSMHTLASNHSCAASAETALRLRLTQNAMPGPDIATNSNPLLSYATSYLLSVILHPVVQFLNKGAPGSIPTYKQAGTSSSRILSTPFAELFALPERLTKE</sequence>
<comment type="caution">
    <text evidence="2">The sequence shown here is derived from an EMBL/GenBank/DDBJ whole genome shotgun (WGS) entry which is preliminary data.</text>
</comment>
<accession>A0A9P3PRS7</accession>
<keyword evidence="3" id="KW-1185">Reference proteome</keyword>
<evidence type="ECO:0000256" key="1">
    <source>
        <dbReference type="SAM" id="MobiDB-lite"/>
    </source>
</evidence>
<gene>
    <name evidence="2" type="ORF">LshimejAT787_0804070</name>
</gene>